<evidence type="ECO:0000313" key="3">
    <source>
        <dbReference type="Proteomes" id="UP001221757"/>
    </source>
</evidence>
<dbReference type="SUPFAM" id="SSF63748">
    <property type="entry name" value="Tudor/PWWP/MBT"/>
    <property type="match status" value="1"/>
</dbReference>
<dbReference type="Proteomes" id="UP001221757">
    <property type="component" value="Unassembled WGS sequence"/>
</dbReference>
<keyword evidence="3" id="KW-1185">Reference proteome</keyword>
<gene>
    <name evidence="2" type="ORF">B0H17DRAFT_1207434</name>
</gene>
<dbReference type="InterPro" id="IPR000953">
    <property type="entry name" value="Chromo/chromo_shadow_dom"/>
</dbReference>
<dbReference type="PROSITE" id="PS50013">
    <property type="entry name" value="CHROMO_2"/>
    <property type="match status" value="1"/>
</dbReference>
<dbReference type="AlphaFoldDB" id="A0AAD7D6Q7"/>
<accession>A0AAD7D6Q7</accession>
<dbReference type="GO" id="GO:0006338">
    <property type="term" value="P:chromatin remodeling"/>
    <property type="evidence" value="ECO:0007669"/>
    <property type="project" value="UniProtKB-ARBA"/>
</dbReference>
<feature type="domain" description="Chromo" evidence="1">
    <location>
        <begin position="6"/>
        <end position="62"/>
    </location>
</feature>
<reference evidence="2" key="1">
    <citation type="submission" date="2023-03" db="EMBL/GenBank/DDBJ databases">
        <title>Massive genome expansion in bonnet fungi (Mycena s.s.) driven by repeated elements and novel gene families across ecological guilds.</title>
        <authorList>
            <consortium name="Lawrence Berkeley National Laboratory"/>
            <person name="Harder C.B."/>
            <person name="Miyauchi S."/>
            <person name="Viragh M."/>
            <person name="Kuo A."/>
            <person name="Thoen E."/>
            <person name="Andreopoulos B."/>
            <person name="Lu D."/>
            <person name="Skrede I."/>
            <person name="Drula E."/>
            <person name="Henrissat B."/>
            <person name="Morin E."/>
            <person name="Kohler A."/>
            <person name="Barry K."/>
            <person name="LaButti K."/>
            <person name="Morin E."/>
            <person name="Salamov A."/>
            <person name="Lipzen A."/>
            <person name="Mereny Z."/>
            <person name="Hegedus B."/>
            <person name="Baldrian P."/>
            <person name="Stursova M."/>
            <person name="Weitz H."/>
            <person name="Taylor A."/>
            <person name="Grigoriev I.V."/>
            <person name="Nagy L.G."/>
            <person name="Martin F."/>
            <person name="Kauserud H."/>
        </authorList>
    </citation>
    <scope>NUCLEOTIDE SEQUENCE</scope>
    <source>
        <strain evidence="2">CBHHK067</strain>
    </source>
</reference>
<comment type="caution">
    <text evidence="2">The sequence shown here is derived from an EMBL/GenBank/DDBJ whole genome shotgun (WGS) entry which is preliminary data.</text>
</comment>
<protein>
    <recommendedName>
        <fullName evidence="1">Chromo domain-containing protein</fullName>
    </recommendedName>
</protein>
<dbReference type="Pfam" id="PF18115">
    <property type="entry name" value="Tudor_3"/>
    <property type="match status" value="1"/>
</dbReference>
<dbReference type="SUPFAM" id="SSF54160">
    <property type="entry name" value="Chromo domain-like"/>
    <property type="match status" value="1"/>
</dbReference>
<evidence type="ECO:0000313" key="2">
    <source>
        <dbReference type="EMBL" id="KAJ7676303.1"/>
    </source>
</evidence>
<dbReference type="Gene3D" id="2.40.50.40">
    <property type="match status" value="1"/>
</dbReference>
<proteinExistence type="predicted"/>
<dbReference type="InterPro" id="IPR041297">
    <property type="entry name" value="Crb2_Tudor"/>
</dbReference>
<dbReference type="Gene3D" id="2.30.30.140">
    <property type="match status" value="1"/>
</dbReference>
<organism evidence="2 3">
    <name type="scientific">Mycena rosella</name>
    <name type="common">Pink bonnet</name>
    <name type="synonym">Agaricus rosellus</name>
    <dbReference type="NCBI Taxonomy" id="1033263"/>
    <lineage>
        <taxon>Eukaryota</taxon>
        <taxon>Fungi</taxon>
        <taxon>Dikarya</taxon>
        <taxon>Basidiomycota</taxon>
        <taxon>Agaricomycotina</taxon>
        <taxon>Agaricomycetes</taxon>
        <taxon>Agaricomycetidae</taxon>
        <taxon>Agaricales</taxon>
        <taxon>Marasmiineae</taxon>
        <taxon>Mycenaceae</taxon>
        <taxon>Mycena</taxon>
    </lineage>
</organism>
<sequence>MPSEEFYVSRILEAKMVNVGSRTKLKRCWAYLTEWADYQELTWEPEENFMGSKSALKTFWRRVDPRLDGRHHTELRKFKLGEFIALPTEYVHKRRPGSESSATGTRVFALWPETHHYYPGVVQRRVGNKYEVRFDEDDTGCTVALKHMRPCAQLREDDTIILKSDTVKISGIKPDGSLRVKKRLEIGDVSLSAWCVAEEWKDRKLTHKDIVCACDA</sequence>
<evidence type="ECO:0000259" key="1">
    <source>
        <dbReference type="PROSITE" id="PS50013"/>
    </source>
</evidence>
<name>A0AAD7D6Q7_MYCRO</name>
<dbReference type="EMBL" id="JARKIE010000144">
    <property type="protein sequence ID" value="KAJ7676303.1"/>
    <property type="molecule type" value="Genomic_DNA"/>
</dbReference>
<dbReference type="InterPro" id="IPR016197">
    <property type="entry name" value="Chromo-like_dom_sf"/>
</dbReference>